<feature type="region of interest" description="Disordered" evidence="1">
    <location>
        <begin position="75"/>
        <end position="115"/>
    </location>
</feature>
<proteinExistence type="predicted"/>
<dbReference type="Proteomes" id="UP000482578">
    <property type="component" value="Unassembled WGS sequence"/>
</dbReference>
<evidence type="ECO:0008006" key="4">
    <source>
        <dbReference type="Google" id="ProtNLM"/>
    </source>
</evidence>
<dbReference type="SUPFAM" id="SSF63825">
    <property type="entry name" value="YWTD domain"/>
    <property type="match status" value="1"/>
</dbReference>
<protein>
    <recommendedName>
        <fullName evidence="4">Beta-propeller fold lactonase family protein</fullName>
    </recommendedName>
</protein>
<dbReference type="Gene3D" id="2.130.10.10">
    <property type="entry name" value="YVTN repeat-like/Quinoprotein amine dehydrogenase"/>
    <property type="match status" value="1"/>
</dbReference>
<dbReference type="EMBL" id="JAAGAA010000006">
    <property type="protein sequence ID" value="NDV12940.1"/>
    <property type="molecule type" value="Genomic_DNA"/>
</dbReference>
<dbReference type="RefSeq" id="WP_163316145.1">
    <property type="nucleotide sequence ID" value="NZ_JAAGAA010000006.1"/>
</dbReference>
<feature type="compositionally biased region" description="Low complexity" evidence="1">
    <location>
        <begin position="75"/>
        <end position="84"/>
    </location>
</feature>
<evidence type="ECO:0000313" key="2">
    <source>
        <dbReference type="EMBL" id="NDV12940.1"/>
    </source>
</evidence>
<organism evidence="2 3">
    <name type="scientific">Crenobacter caeni</name>
    <dbReference type="NCBI Taxonomy" id="2705474"/>
    <lineage>
        <taxon>Bacteria</taxon>
        <taxon>Pseudomonadati</taxon>
        <taxon>Pseudomonadota</taxon>
        <taxon>Betaproteobacteria</taxon>
        <taxon>Neisseriales</taxon>
        <taxon>Neisseriaceae</taxon>
        <taxon>Crenobacter</taxon>
    </lineage>
</organism>
<dbReference type="InterPro" id="IPR015943">
    <property type="entry name" value="WD40/YVTN_repeat-like_dom_sf"/>
</dbReference>
<feature type="region of interest" description="Disordered" evidence="1">
    <location>
        <begin position="1"/>
        <end position="22"/>
    </location>
</feature>
<sequence length="791" mass="87011">MLLAKLSPPAPKPQGSEEADTGSSQLGIFVIRMRCTKIFKNNLSEDHKGIKTMSGIKKILLLALAITLTGCLGSGSGTDSNSGSSPPPIGGLPENDQVEPPVETLPPDQHPVTPSGSLRLLDTAQTLAAADFGLEDWAPRAVALHGNTVYIANDRNPGSVLRYNQATEQVLDKIDGISASEGFNKLPDLTVHGDRLYTSSLSSNRVDIFDLSGASPAFIMSLGTGSWAGASDKVLVHPMAVAANDKYVFAADTHQRISVWQQGDVLPEKHKQAVKHAYLELTDCSSIWCSVKLEATPTRLYASFDNGKTLVYDVAELARSTTLIKPIQQQASVANAYVAGGNASLYAARTSGTIDGFATSEILAEPNSILGRPHEQFVHYFKRGDPAEQKLGKSRDFAVGTNLLASIQGDNRVVVAPLREISEESGSGAQPAVRQYRLDAIATHQQATMLRDGEPWETLTDPALRSFRIDRILSGKASKTGIELSSYSAVPVTDLEIQARFKGSQNWFLLGHLDRLPAFSTIRLQADIRDGEAFARVDGQGFVRLSGLEHLEYYPSDLLDVRLASKTDKHVQKLSEIKPTWKILFGKYSRADGAWEKITPVYAREWVIMITNFAWILSSPEFEHLWFNHQKVMGHEFFGNAGRVEGPGGFFKPEDYPRYFRAIMNRAQLRLGVTTIGGGLGGGDVLGIDTWFFYSHYFNADIGVIGHEFGHHWGSHGSAWANAGWGLQLANLQLHQYFQRKKQLPYMDPDVNKFHLTPREELYNGIAESMRKPRPDSHVNPLERYFAANPL</sequence>
<accession>A0A6B2KS72</accession>
<reference evidence="2 3" key="1">
    <citation type="submission" date="2020-02" db="EMBL/GenBank/DDBJ databases">
        <authorList>
            <person name="Yang Z."/>
        </authorList>
    </citation>
    <scope>NUCLEOTIDE SEQUENCE [LARGE SCALE GENOMIC DNA]</scope>
    <source>
        <strain evidence="2 3">HX-7-9</strain>
    </source>
</reference>
<gene>
    <name evidence="2" type="ORF">GZH52_09005</name>
</gene>
<evidence type="ECO:0000313" key="3">
    <source>
        <dbReference type="Proteomes" id="UP000482578"/>
    </source>
</evidence>
<name>A0A6B2KS72_9NEIS</name>
<keyword evidence="3" id="KW-1185">Reference proteome</keyword>
<dbReference type="AlphaFoldDB" id="A0A6B2KS72"/>
<comment type="caution">
    <text evidence="2">The sequence shown here is derived from an EMBL/GenBank/DDBJ whole genome shotgun (WGS) entry which is preliminary data.</text>
</comment>
<evidence type="ECO:0000256" key="1">
    <source>
        <dbReference type="SAM" id="MobiDB-lite"/>
    </source>
</evidence>